<evidence type="ECO:0000256" key="2">
    <source>
        <dbReference type="PROSITE-ProRule" id="PRU00846"/>
    </source>
</evidence>
<feature type="domain" description="FFD box profile" evidence="5">
    <location>
        <begin position="367"/>
        <end position="383"/>
    </location>
</feature>
<evidence type="ECO:0000259" key="5">
    <source>
        <dbReference type="PROSITE" id="PS51513"/>
    </source>
</evidence>
<evidence type="ECO:0000259" key="4">
    <source>
        <dbReference type="PROSITE" id="PS51512"/>
    </source>
</evidence>
<dbReference type="PROSITE" id="PS52002">
    <property type="entry name" value="SM"/>
    <property type="match status" value="1"/>
</dbReference>
<dbReference type="PROSITE" id="PS51513">
    <property type="entry name" value="FFD"/>
    <property type="match status" value="1"/>
</dbReference>
<feature type="region of interest" description="Disordered" evidence="3">
    <location>
        <begin position="333"/>
        <end position="371"/>
    </location>
</feature>
<dbReference type="GO" id="GO:0003729">
    <property type="term" value="F:mRNA binding"/>
    <property type="evidence" value="ECO:0007669"/>
    <property type="project" value="TreeGrafter"/>
</dbReference>
<protein>
    <submittedName>
        <fullName evidence="7">Uncharacterized protein</fullName>
    </submittedName>
</protein>
<evidence type="ECO:0000256" key="3">
    <source>
        <dbReference type="SAM" id="MobiDB-lite"/>
    </source>
</evidence>
<organism evidence="7">
    <name type="scientific">Timema genevievae</name>
    <name type="common">Walking stick</name>
    <dbReference type="NCBI Taxonomy" id="629358"/>
    <lineage>
        <taxon>Eukaryota</taxon>
        <taxon>Metazoa</taxon>
        <taxon>Ecdysozoa</taxon>
        <taxon>Arthropoda</taxon>
        <taxon>Hexapoda</taxon>
        <taxon>Insecta</taxon>
        <taxon>Pterygota</taxon>
        <taxon>Neoptera</taxon>
        <taxon>Polyneoptera</taxon>
        <taxon>Phasmatodea</taxon>
        <taxon>Timematodea</taxon>
        <taxon>Timematoidea</taxon>
        <taxon>Timematidae</taxon>
        <taxon>Timema</taxon>
    </lineage>
</organism>
<dbReference type="CDD" id="cd01736">
    <property type="entry name" value="LSm14_N"/>
    <property type="match status" value="1"/>
</dbReference>
<feature type="region of interest" description="Disordered" evidence="3">
    <location>
        <begin position="160"/>
        <end position="299"/>
    </location>
</feature>
<dbReference type="AlphaFoldDB" id="A0A7R9JXT8"/>
<accession>A0A7R9JXT8</accession>
<sequence length="391" mass="42997">MSAGMPELGSKINIITKADIRYEGRLFTVDPEKCTIALANVRSYGTEDRETLAPVPPQNQIYDYILFRGRDIKDIGYVNNNVSTLPNDPAIVQMSVPPSLTTTAYQPAGYSLPVMGPMAGGLSQYPSAYSSMGVMSGLSNQLGAAGLGLHDPRSLTKQSELVNPVQVAESSTHEDQDLITGSPRSGTPLLLSRKSPTMDQGVQVNQPGNTPIKDDMKQSQVRPIQPLAASRDGRSINRGGVIGQPALHSQQQASQYHPLAQREHQKDREQPHPLSQREQQQSHPPHPRDQGPAKPKNTLKFESDYDFETANTEFDKLMSQLIKTKIADPEPIVNDATKVNGDIEKKEDSGNETGVGENEHEEEPQEIYYDKSKSFFDNISCEAVERSKGYV</sequence>
<dbReference type="GO" id="GO:0033962">
    <property type="term" value="P:P-body assembly"/>
    <property type="evidence" value="ECO:0007669"/>
    <property type="project" value="TreeGrafter"/>
</dbReference>
<dbReference type="SMART" id="SM01199">
    <property type="entry name" value="FDF"/>
    <property type="match status" value="1"/>
</dbReference>
<dbReference type="InterPro" id="IPR019050">
    <property type="entry name" value="FDF_dom"/>
</dbReference>
<dbReference type="Gene3D" id="2.30.30.100">
    <property type="match status" value="1"/>
</dbReference>
<proteinExistence type="inferred from homology"/>
<dbReference type="SUPFAM" id="SSF50182">
    <property type="entry name" value="Sm-like ribonucleoproteins"/>
    <property type="match status" value="1"/>
</dbReference>
<evidence type="ECO:0000259" key="6">
    <source>
        <dbReference type="PROSITE" id="PS52002"/>
    </source>
</evidence>
<feature type="short sequence motif" description="FFD box" evidence="2">
    <location>
        <begin position="367"/>
        <end position="383"/>
    </location>
</feature>
<reference evidence="7" key="1">
    <citation type="submission" date="2020-11" db="EMBL/GenBank/DDBJ databases">
        <authorList>
            <person name="Tran Van P."/>
        </authorList>
    </citation>
    <scope>NUCLEOTIDE SEQUENCE</scope>
</reference>
<evidence type="ECO:0000256" key="1">
    <source>
        <dbReference type="ARBA" id="ARBA00010415"/>
    </source>
</evidence>
<dbReference type="PANTHER" id="PTHR13586">
    <property type="entry name" value="SCD6 PROTEIN-RELATED"/>
    <property type="match status" value="1"/>
</dbReference>
<dbReference type="InterPro" id="IPR025609">
    <property type="entry name" value="Lsm14-like_N"/>
</dbReference>
<dbReference type="PANTHER" id="PTHR13586:SF0">
    <property type="entry name" value="TRAILER HITCH, ISOFORM H"/>
    <property type="match status" value="1"/>
</dbReference>
<dbReference type="InterPro" id="IPR047575">
    <property type="entry name" value="Sm"/>
</dbReference>
<dbReference type="InterPro" id="IPR025761">
    <property type="entry name" value="FFD_box"/>
</dbReference>
<dbReference type="InterPro" id="IPR025762">
    <property type="entry name" value="DFDF"/>
</dbReference>
<dbReference type="Pfam" id="PF12701">
    <property type="entry name" value="LSM14"/>
    <property type="match status" value="1"/>
</dbReference>
<feature type="domain" description="DFDF" evidence="4">
    <location>
        <begin position="293"/>
        <end position="329"/>
    </location>
</feature>
<name>A0A7R9JXT8_TIMGE</name>
<dbReference type="SMART" id="SM01271">
    <property type="entry name" value="LSM14"/>
    <property type="match status" value="1"/>
</dbReference>
<feature type="compositionally biased region" description="Polar residues" evidence="3">
    <location>
        <begin position="194"/>
        <end position="209"/>
    </location>
</feature>
<dbReference type="GO" id="GO:0034063">
    <property type="term" value="P:stress granule assembly"/>
    <property type="evidence" value="ECO:0007669"/>
    <property type="project" value="TreeGrafter"/>
</dbReference>
<dbReference type="GO" id="GO:0000932">
    <property type="term" value="C:P-body"/>
    <property type="evidence" value="ECO:0007669"/>
    <property type="project" value="TreeGrafter"/>
</dbReference>
<dbReference type="Pfam" id="PF09532">
    <property type="entry name" value="FDF"/>
    <property type="match status" value="1"/>
</dbReference>
<dbReference type="PROSITE" id="PS51512">
    <property type="entry name" value="DFDF"/>
    <property type="match status" value="1"/>
</dbReference>
<feature type="compositionally biased region" description="Basic and acidic residues" evidence="3">
    <location>
        <begin position="260"/>
        <end position="271"/>
    </location>
</feature>
<gene>
    <name evidence="7" type="ORF">TGEB3V08_LOCUS5276</name>
</gene>
<feature type="domain" description="Sm" evidence="6">
    <location>
        <begin position="1"/>
        <end position="81"/>
    </location>
</feature>
<evidence type="ECO:0000313" key="7">
    <source>
        <dbReference type="EMBL" id="CAD7593301.1"/>
    </source>
</evidence>
<comment type="similarity">
    <text evidence="1">Belongs to the LSM14 family.</text>
</comment>
<dbReference type="EMBL" id="OE840932">
    <property type="protein sequence ID" value="CAD7593301.1"/>
    <property type="molecule type" value="Genomic_DNA"/>
</dbReference>
<dbReference type="InterPro" id="IPR010920">
    <property type="entry name" value="LSM_dom_sf"/>
</dbReference>